<dbReference type="GeneID" id="37226123"/>
<dbReference type="EMBL" id="KZ824426">
    <property type="protein sequence ID" value="RAL03711.1"/>
    <property type="molecule type" value="Genomic_DNA"/>
</dbReference>
<evidence type="ECO:0000313" key="2">
    <source>
        <dbReference type="Proteomes" id="UP000249402"/>
    </source>
</evidence>
<dbReference type="RefSeq" id="XP_025578038.1">
    <property type="nucleotide sequence ID" value="XM_025721258.1"/>
</dbReference>
<accession>A0A395H6Z3</accession>
<evidence type="ECO:0000313" key="1">
    <source>
        <dbReference type="EMBL" id="RAL03711.1"/>
    </source>
</evidence>
<dbReference type="AlphaFoldDB" id="A0A395H6Z3"/>
<proteinExistence type="predicted"/>
<reference evidence="1 2" key="1">
    <citation type="submission" date="2018-02" db="EMBL/GenBank/DDBJ databases">
        <title>The genomes of Aspergillus section Nigri reveals drivers in fungal speciation.</title>
        <authorList>
            <consortium name="DOE Joint Genome Institute"/>
            <person name="Vesth T.C."/>
            <person name="Nybo J."/>
            <person name="Theobald S."/>
            <person name="Brandl J."/>
            <person name="Frisvad J.C."/>
            <person name="Nielsen K.F."/>
            <person name="Lyhne E.K."/>
            <person name="Kogle M.E."/>
            <person name="Kuo A."/>
            <person name="Riley R."/>
            <person name="Clum A."/>
            <person name="Nolan M."/>
            <person name="Lipzen A."/>
            <person name="Salamov A."/>
            <person name="Henrissat B."/>
            <person name="Wiebenga A."/>
            <person name="De vries R.P."/>
            <person name="Grigoriev I.V."/>
            <person name="Mortensen U.H."/>
            <person name="Andersen M.R."/>
            <person name="Baker S.E."/>
        </authorList>
    </citation>
    <scope>NUCLEOTIDE SEQUENCE [LARGE SCALE GENOMIC DNA]</scope>
    <source>
        <strain evidence="1 2">CBS 121593</strain>
    </source>
</reference>
<keyword evidence="2" id="KW-1185">Reference proteome</keyword>
<sequence length="164" mass="17786">MSSYPVATATINGKPSLFVNNNGTLTCQAEGDKPNQFNEVTVQTRDDQQPITLDEGSSVCVTEWQGADTKTNYRIYGSCNKKMIELASSDQETDWIYGDLTTHHIPAVDGSTLTATSANTAAGDLIRVYANVTDTDADCSVYYYNDTTGDWSFDGDISIIDPGD</sequence>
<dbReference type="Proteomes" id="UP000249402">
    <property type="component" value="Unassembled WGS sequence"/>
</dbReference>
<organism evidence="1 2">
    <name type="scientific">Aspergillus ibericus CBS 121593</name>
    <dbReference type="NCBI Taxonomy" id="1448316"/>
    <lineage>
        <taxon>Eukaryota</taxon>
        <taxon>Fungi</taxon>
        <taxon>Dikarya</taxon>
        <taxon>Ascomycota</taxon>
        <taxon>Pezizomycotina</taxon>
        <taxon>Eurotiomycetes</taxon>
        <taxon>Eurotiomycetidae</taxon>
        <taxon>Eurotiales</taxon>
        <taxon>Aspergillaceae</taxon>
        <taxon>Aspergillus</taxon>
        <taxon>Aspergillus subgen. Circumdati</taxon>
    </lineage>
</organism>
<protein>
    <submittedName>
        <fullName evidence="1">Uncharacterized protein</fullName>
    </submittedName>
</protein>
<dbReference type="Gene3D" id="2.120.10.70">
    <property type="entry name" value="Fucose-specific lectin"/>
    <property type="match status" value="1"/>
</dbReference>
<dbReference type="VEuPathDB" id="FungiDB:BO80DRAFT_442293"/>
<name>A0A395H6Z3_9EURO</name>
<gene>
    <name evidence="1" type="ORF">BO80DRAFT_442293</name>
</gene>